<dbReference type="SUPFAM" id="SSF88946">
    <property type="entry name" value="Sigma2 domain of RNA polymerase sigma factors"/>
    <property type="match status" value="1"/>
</dbReference>
<feature type="domain" description="RNA polymerase sigma factor 70 region 4 type 2" evidence="7">
    <location>
        <begin position="123"/>
        <end position="175"/>
    </location>
</feature>
<dbReference type="InterPro" id="IPR014284">
    <property type="entry name" value="RNA_pol_sigma-70_dom"/>
</dbReference>
<evidence type="ECO:0000256" key="4">
    <source>
        <dbReference type="ARBA" id="ARBA00023125"/>
    </source>
</evidence>
<evidence type="ECO:0000259" key="7">
    <source>
        <dbReference type="Pfam" id="PF08281"/>
    </source>
</evidence>
<reference evidence="8 9" key="1">
    <citation type="submission" date="2023-03" db="EMBL/GenBank/DDBJ databases">
        <title>Bacillus Genome Sequencing.</title>
        <authorList>
            <person name="Dunlap C."/>
        </authorList>
    </citation>
    <scope>NUCLEOTIDE SEQUENCE [LARGE SCALE GENOMIC DNA]</scope>
    <source>
        <strain evidence="8 9">NRS-1717</strain>
    </source>
</reference>
<proteinExistence type="inferred from homology"/>
<accession>A0ABU6P035</accession>
<evidence type="ECO:0000256" key="1">
    <source>
        <dbReference type="ARBA" id="ARBA00010641"/>
    </source>
</evidence>
<evidence type="ECO:0000256" key="2">
    <source>
        <dbReference type="ARBA" id="ARBA00023015"/>
    </source>
</evidence>
<gene>
    <name evidence="8" type="ORF">P9271_15110</name>
</gene>
<dbReference type="InterPro" id="IPR013325">
    <property type="entry name" value="RNA_pol_sigma_r2"/>
</dbReference>
<dbReference type="InterPro" id="IPR013249">
    <property type="entry name" value="RNA_pol_sigma70_r4_t2"/>
</dbReference>
<dbReference type="Gene3D" id="1.10.10.10">
    <property type="entry name" value="Winged helix-like DNA-binding domain superfamily/Winged helix DNA-binding domain"/>
    <property type="match status" value="1"/>
</dbReference>
<keyword evidence="4" id="KW-0238">DNA-binding</keyword>
<dbReference type="InterPro" id="IPR007627">
    <property type="entry name" value="RNA_pol_sigma70_r2"/>
</dbReference>
<dbReference type="SUPFAM" id="SSF88659">
    <property type="entry name" value="Sigma3 and sigma4 domains of RNA polymerase sigma factors"/>
    <property type="match status" value="1"/>
</dbReference>
<dbReference type="Proteomes" id="UP001342826">
    <property type="component" value="Unassembled WGS sequence"/>
</dbReference>
<dbReference type="NCBIfam" id="TIGR02937">
    <property type="entry name" value="sigma70-ECF"/>
    <property type="match status" value="1"/>
</dbReference>
<organism evidence="8 9">
    <name type="scientific">Metabacillus fastidiosus</name>
    <dbReference type="NCBI Taxonomy" id="1458"/>
    <lineage>
        <taxon>Bacteria</taxon>
        <taxon>Bacillati</taxon>
        <taxon>Bacillota</taxon>
        <taxon>Bacilli</taxon>
        <taxon>Bacillales</taxon>
        <taxon>Bacillaceae</taxon>
        <taxon>Metabacillus</taxon>
    </lineage>
</organism>
<keyword evidence="9" id="KW-1185">Reference proteome</keyword>
<evidence type="ECO:0000256" key="3">
    <source>
        <dbReference type="ARBA" id="ARBA00023082"/>
    </source>
</evidence>
<dbReference type="Gene3D" id="1.10.1740.10">
    <property type="match status" value="1"/>
</dbReference>
<comment type="caution">
    <text evidence="8">The sequence shown here is derived from an EMBL/GenBank/DDBJ whole genome shotgun (WGS) entry which is preliminary data.</text>
</comment>
<name>A0ABU6P035_9BACI</name>
<dbReference type="InterPro" id="IPR013324">
    <property type="entry name" value="RNA_pol_sigma_r3/r4-like"/>
</dbReference>
<keyword evidence="2" id="KW-0805">Transcription regulation</keyword>
<sequence length="189" mass="22232">MKSNEKNFIRRLQNGKEDALEFIIDHYLPLIKGITYKVLGQLSNEGMIEECMNDVFLSVWNHSEKFKGNSSEEFKKWIYSIAKFKAIDYYRKAVKRMETASDYVEMNNENSVEDELIQLENRAELMKLINELDELDRNIFMMKYFLGIKSEEIAVKLDMTKASIDNRIYRAKKKLNHKVTNLKLGGNVI</sequence>
<dbReference type="InterPro" id="IPR039425">
    <property type="entry name" value="RNA_pol_sigma-70-like"/>
</dbReference>
<evidence type="ECO:0000313" key="9">
    <source>
        <dbReference type="Proteomes" id="UP001342826"/>
    </source>
</evidence>
<keyword evidence="5" id="KW-0804">Transcription</keyword>
<dbReference type="PANTHER" id="PTHR43133:SF8">
    <property type="entry name" value="RNA POLYMERASE SIGMA FACTOR HI_1459-RELATED"/>
    <property type="match status" value="1"/>
</dbReference>
<dbReference type="RefSeq" id="WP_328015485.1">
    <property type="nucleotide sequence ID" value="NZ_JARTFS010000012.1"/>
</dbReference>
<evidence type="ECO:0000256" key="5">
    <source>
        <dbReference type="ARBA" id="ARBA00023163"/>
    </source>
</evidence>
<feature type="domain" description="RNA polymerase sigma-70 region 2" evidence="6">
    <location>
        <begin position="24"/>
        <end position="93"/>
    </location>
</feature>
<dbReference type="Pfam" id="PF08281">
    <property type="entry name" value="Sigma70_r4_2"/>
    <property type="match status" value="1"/>
</dbReference>
<evidence type="ECO:0000313" key="8">
    <source>
        <dbReference type="EMBL" id="MED4402646.1"/>
    </source>
</evidence>
<dbReference type="EMBL" id="JARTFS010000012">
    <property type="protein sequence ID" value="MED4402646.1"/>
    <property type="molecule type" value="Genomic_DNA"/>
</dbReference>
<dbReference type="CDD" id="cd06171">
    <property type="entry name" value="Sigma70_r4"/>
    <property type="match status" value="1"/>
</dbReference>
<protein>
    <submittedName>
        <fullName evidence="8">Sigma-70 family RNA polymerase sigma factor</fullName>
    </submittedName>
</protein>
<comment type="similarity">
    <text evidence="1">Belongs to the sigma-70 factor family. ECF subfamily.</text>
</comment>
<dbReference type="InterPro" id="IPR036388">
    <property type="entry name" value="WH-like_DNA-bd_sf"/>
</dbReference>
<dbReference type="Pfam" id="PF04542">
    <property type="entry name" value="Sigma70_r2"/>
    <property type="match status" value="1"/>
</dbReference>
<evidence type="ECO:0000259" key="6">
    <source>
        <dbReference type="Pfam" id="PF04542"/>
    </source>
</evidence>
<dbReference type="PANTHER" id="PTHR43133">
    <property type="entry name" value="RNA POLYMERASE ECF-TYPE SIGMA FACTO"/>
    <property type="match status" value="1"/>
</dbReference>
<keyword evidence="3" id="KW-0731">Sigma factor</keyword>